<organism evidence="2 3">
    <name type="scientific">Phocaeicola faecium</name>
    <dbReference type="NCBI Taxonomy" id="2762213"/>
    <lineage>
        <taxon>Bacteria</taxon>
        <taxon>Pseudomonadati</taxon>
        <taxon>Bacteroidota</taxon>
        <taxon>Bacteroidia</taxon>
        <taxon>Bacteroidales</taxon>
        <taxon>Bacteroidaceae</taxon>
        <taxon>Phocaeicola</taxon>
    </lineage>
</organism>
<feature type="transmembrane region" description="Helical" evidence="1">
    <location>
        <begin position="91"/>
        <end position="109"/>
    </location>
</feature>
<evidence type="ECO:0000256" key="1">
    <source>
        <dbReference type="SAM" id="Phobius"/>
    </source>
</evidence>
<feature type="transmembrane region" description="Helical" evidence="1">
    <location>
        <begin position="58"/>
        <end position="79"/>
    </location>
</feature>
<name>A0ABR8VCD6_9BACT</name>
<dbReference type="EMBL" id="JACSPQ010000010">
    <property type="protein sequence ID" value="MBD8002439.1"/>
    <property type="molecule type" value="Genomic_DNA"/>
</dbReference>
<keyword evidence="1" id="KW-1133">Transmembrane helix</keyword>
<feature type="transmembrane region" description="Helical" evidence="1">
    <location>
        <begin position="35"/>
        <end position="51"/>
    </location>
</feature>
<dbReference type="Proteomes" id="UP000616346">
    <property type="component" value="Unassembled WGS sequence"/>
</dbReference>
<evidence type="ECO:0000313" key="2">
    <source>
        <dbReference type="EMBL" id="MBD8002439.1"/>
    </source>
</evidence>
<reference evidence="2 3" key="1">
    <citation type="submission" date="2020-08" db="EMBL/GenBank/DDBJ databases">
        <title>A Genomic Blueprint of the Chicken Gut Microbiome.</title>
        <authorList>
            <person name="Gilroy R."/>
            <person name="Ravi A."/>
            <person name="Getino M."/>
            <person name="Pursley I."/>
            <person name="Horton D.L."/>
            <person name="Alikhan N.-F."/>
            <person name="Baker D."/>
            <person name="Gharbi K."/>
            <person name="Hall N."/>
            <person name="Watson M."/>
            <person name="Adriaenssens E.M."/>
            <person name="Foster-Nyarko E."/>
            <person name="Jarju S."/>
            <person name="Secka A."/>
            <person name="Antonio M."/>
            <person name="Oren A."/>
            <person name="Chaudhuri R."/>
            <person name="La Ragione R.M."/>
            <person name="Hildebrand F."/>
            <person name="Pallen M.J."/>
        </authorList>
    </citation>
    <scope>NUCLEOTIDE SEQUENCE [LARGE SCALE GENOMIC DNA]</scope>
    <source>
        <strain evidence="2 3">Sa1YUN3</strain>
    </source>
</reference>
<feature type="transmembrane region" description="Helical" evidence="1">
    <location>
        <begin position="12"/>
        <end position="29"/>
    </location>
</feature>
<keyword evidence="1" id="KW-0472">Membrane</keyword>
<evidence type="ECO:0000313" key="3">
    <source>
        <dbReference type="Proteomes" id="UP000616346"/>
    </source>
</evidence>
<proteinExistence type="predicted"/>
<sequence>MKAILRYKDKVASLGLLPTIITLCGLYFFPTTLMLGFGLAISIVALWYNIVKLKTLNFFLLQGIIGIGLCYILRLLTGYDYLPPKSITPTLDFMLLIGAFIHITAPEIYQSILKKLHLNACVTFTLEAKIIVVLSTLHLLCLIILNYWSPSLSPRSYFLIAYLPPPFIYLLCLIVNSIGIHFAAKENAFRQNLLRIAPICNKKIYLTQDKTSVWDLPIEMLFDGSLRKAEKYATRLAYKHFAPAQPEKPIFPRLILKYQTILRCSYVKNIQLYIFPLRQEKEICLPNGRFFSFEDIFNTPEAFSQRLRKEAEALQMAAEVWKEFESNS</sequence>
<feature type="transmembrane region" description="Helical" evidence="1">
    <location>
        <begin position="167"/>
        <end position="184"/>
    </location>
</feature>
<dbReference type="RefSeq" id="WP_191710351.1">
    <property type="nucleotide sequence ID" value="NZ_JACSPQ010000010.1"/>
</dbReference>
<feature type="transmembrane region" description="Helical" evidence="1">
    <location>
        <begin position="130"/>
        <end position="147"/>
    </location>
</feature>
<protein>
    <recommendedName>
        <fullName evidence="4">Transmembrane protein</fullName>
    </recommendedName>
</protein>
<evidence type="ECO:0008006" key="4">
    <source>
        <dbReference type="Google" id="ProtNLM"/>
    </source>
</evidence>
<accession>A0ABR8VCD6</accession>
<gene>
    <name evidence="2" type="ORF">H9626_09470</name>
</gene>
<comment type="caution">
    <text evidence="2">The sequence shown here is derived from an EMBL/GenBank/DDBJ whole genome shotgun (WGS) entry which is preliminary data.</text>
</comment>
<keyword evidence="1" id="KW-0812">Transmembrane</keyword>
<keyword evidence="3" id="KW-1185">Reference proteome</keyword>